<dbReference type="Pfam" id="PF00300">
    <property type="entry name" value="His_Phos_1"/>
    <property type="match status" value="1"/>
</dbReference>
<proteinExistence type="predicted"/>
<dbReference type="RefSeq" id="WP_265618668.1">
    <property type="nucleotide sequence ID" value="NZ_JAPFRD010000013.1"/>
</dbReference>
<sequence>MSHFLRSTLFLTLFMGVGVDAMAFDVYLTRHFEKQSHSQDPALAAKGLRRAKQLVNLLENADIKKIYSTQYRRTQQSVAPLSQQLKIEVEIYPANELDALAKRIKAEKVNVLVVGHSNTIPPLRALLGGKAKEMSEEEFGELFKLKIVDEQVTMSSQQVGVNE</sequence>
<dbReference type="SUPFAM" id="SSF53254">
    <property type="entry name" value="Phosphoglycerate mutase-like"/>
    <property type="match status" value="1"/>
</dbReference>
<name>A0ABT3PAI7_9ALTE</name>
<dbReference type="InterPro" id="IPR013078">
    <property type="entry name" value="His_Pase_superF_clade-1"/>
</dbReference>
<accession>A0ABT3PAI7</accession>
<dbReference type="InterPro" id="IPR029033">
    <property type="entry name" value="His_PPase_superfam"/>
</dbReference>
<dbReference type="CDD" id="cd07067">
    <property type="entry name" value="HP_PGM_like"/>
    <property type="match status" value="1"/>
</dbReference>
<evidence type="ECO:0000313" key="1">
    <source>
        <dbReference type="EMBL" id="MCW8109794.1"/>
    </source>
</evidence>
<dbReference type="EMBL" id="JAPFRD010000013">
    <property type="protein sequence ID" value="MCW8109794.1"/>
    <property type="molecule type" value="Genomic_DNA"/>
</dbReference>
<organism evidence="1 2">
    <name type="scientific">Alteromonas aquimaris</name>
    <dbReference type="NCBI Taxonomy" id="2998417"/>
    <lineage>
        <taxon>Bacteria</taxon>
        <taxon>Pseudomonadati</taxon>
        <taxon>Pseudomonadota</taxon>
        <taxon>Gammaproteobacteria</taxon>
        <taxon>Alteromonadales</taxon>
        <taxon>Alteromonadaceae</taxon>
        <taxon>Alteromonas/Salinimonas group</taxon>
        <taxon>Alteromonas</taxon>
    </lineage>
</organism>
<evidence type="ECO:0000313" key="2">
    <source>
        <dbReference type="Proteomes" id="UP001142810"/>
    </source>
</evidence>
<dbReference type="Gene3D" id="3.40.50.1240">
    <property type="entry name" value="Phosphoglycerate mutase-like"/>
    <property type="match status" value="1"/>
</dbReference>
<gene>
    <name evidence="1" type="ORF">OPS25_14905</name>
</gene>
<protein>
    <submittedName>
        <fullName evidence="1">Histidine phosphatase family protein</fullName>
    </submittedName>
</protein>
<reference evidence="1" key="1">
    <citation type="submission" date="2022-11" db="EMBL/GenBank/DDBJ databases">
        <title>Alteromonas sp. nov., isolated from sea water of the Qingdao.</title>
        <authorList>
            <person name="Wang Q."/>
        </authorList>
    </citation>
    <scope>NUCLEOTIDE SEQUENCE</scope>
    <source>
        <strain evidence="1">ASW11-7</strain>
    </source>
</reference>
<dbReference type="Proteomes" id="UP001142810">
    <property type="component" value="Unassembled WGS sequence"/>
</dbReference>
<keyword evidence="2" id="KW-1185">Reference proteome</keyword>
<comment type="caution">
    <text evidence="1">The sequence shown here is derived from an EMBL/GenBank/DDBJ whole genome shotgun (WGS) entry which is preliminary data.</text>
</comment>